<name>A0A0F7L590_9VIRU</name>
<accession>A0A0F7L590</accession>
<evidence type="ECO:0000313" key="2">
    <source>
        <dbReference type="EMBL" id="AKH46668.1"/>
    </source>
</evidence>
<sequence>MTSSIPHLRFATRTPGTACRPTPRLALNAPWSPPPSLIAPCKRRSPVVLTPV</sequence>
<feature type="region of interest" description="Disordered" evidence="1">
    <location>
        <begin position="1"/>
        <end position="36"/>
    </location>
</feature>
<reference evidence="2" key="2">
    <citation type="submission" date="2015-03" db="EMBL/GenBank/DDBJ databases">
        <authorList>
            <person name="Chow C.-E.T."/>
            <person name="Winget D.M."/>
            <person name="White R.A.III."/>
            <person name="Hallam S.J."/>
            <person name="Suttle C.A."/>
        </authorList>
    </citation>
    <scope>NUCLEOTIDE SEQUENCE</scope>
    <source>
        <strain evidence="2">Anoxic2_1</strain>
    </source>
</reference>
<protein>
    <submittedName>
        <fullName evidence="2">Uncharacterized protein</fullName>
    </submittedName>
</protein>
<organism evidence="2">
    <name type="scientific">uncultured marine virus</name>
    <dbReference type="NCBI Taxonomy" id="186617"/>
    <lineage>
        <taxon>Viruses</taxon>
        <taxon>environmental samples</taxon>
    </lineage>
</organism>
<dbReference type="EMBL" id="KR029585">
    <property type="protein sequence ID" value="AKH46668.1"/>
    <property type="molecule type" value="Genomic_DNA"/>
</dbReference>
<reference evidence="2" key="1">
    <citation type="journal article" date="2015" name="Front. Microbiol.">
        <title>Combining genomic sequencing methods to explore viral diversity and reveal potential virus-host interactions.</title>
        <authorList>
            <person name="Chow C.E."/>
            <person name="Winget D.M."/>
            <person name="White R.A.III."/>
            <person name="Hallam S.J."/>
            <person name="Suttle C.A."/>
        </authorList>
    </citation>
    <scope>NUCLEOTIDE SEQUENCE</scope>
    <source>
        <strain evidence="2">Anoxic2_1</strain>
    </source>
</reference>
<evidence type="ECO:0000256" key="1">
    <source>
        <dbReference type="SAM" id="MobiDB-lite"/>
    </source>
</evidence>
<proteinExistence type="predicted"/>